<comment type="caution">
    <text evidence="1">The sequence shown here is derived from an EMBL/GenBank/DDBJ whole genome shotgun (WGS) entry which is preliminary data.</text>
</comment>
<dbReference type="Proteomes" id="UP001143910">
    <property type="component" value="Unassembled WGS sequence"/>
</dbReference>
<reference evidence="1" key="1">
    <citation type="submission" date="2022-08" db="EMBL/GenBank/DDBJ databases">
        <title>Genome Sequence of Lecanicillium fungicola.</title>
        <authorList>
            <person name="Buettner E."/>
        </authorList>
    </citation>
    <scope>NUCLEOTIDE SEQUENCE</scope>
    <source>
        <strain evidence="1">Babe33</strain>
    </source>
</reference>
<protein>
    <submittedName>
        <fullName evidence="1">Uncharacterized protein</fullName>
    </submittedName>
</protein>
<name>A0ACC1N6A0_9HYPO</name>
<proteinExistence type="predicted"/>
<gene>
    <name evidence="1" type="ORF">NQ176_g5858</name>
</gene>
<evidence type="ECO:0000313" key="1">
    <source>
        <dbReference type="EMBL" id="KAJ2974810.1"/>
    </source>
</evidence>
<evidence type="ECO:0000313" key="2">
    <source>
        <dbReference type="Proteomes" id="UP001143910"/>
    </source>
</evidence>
<accession>A0ACC1N6A0</accession>
<keyword evidence="2" id="KW-1185">Reference proteome</keyword>
<organism evidence="1 2">
    <name type="scientific">Zarea fungicola</name>
    <dbReference type="NCBI Taxonomy" id="93591"/>
    <lineage>
        <taxon>Eukaryota</taxon>
        <taxon>Fungi</taxon>
        <taxon>Dikarya</taxon>
        <taxon>Ascomycota</taxon>
        <taxon>Pezizomycotina</taxon>
        <taxon>Sordariomycetes</taxon>
        <taxon>Hypocreomycetidae</taxon>
        <taxon>Hypocreales</taxon>
        <taxon>Cordycipitaceae</taxon>
        <taxon>Zarea</taxon>
    </lineage>
</organism>
<dbReference type="EMBL" id="JANJQO010000783">
    <property type="protein sequence ID" value="KAJ2974810.1"/>
    <property type="molecule type" value="Genomic_DNA"/>
</dbReference>
<sequence length="517" mass="57261">MPPSQVEPKPTLPSDEVLEMARLEVDNADVLTKPALMHDAFDGENREHEMGVWEAAKSHPWACFWAFVMCFTIVMEAFDMFLNGNFVALPAFRREYGVFVSEKAGYVIPTRWQSALFQSGQCGAFVGVFLAGPITNRFGYRWTTIMALMLMNVTIFVSFFANSLTLLVVGQALEGVPWGMFIANSPAYASEIVPLSLRGACTATLQMSWSIGQIIVSGATYGYNKGDDQWAWRIPLALQWVFPTPLLILIFLAPESPWWLVRRGRKVEALRSIERLGSKSEAHAHQTLAMIERTVEIEAHKGGTPKLSDLVKGTDLRRTIITCLMYASQNFAGNLIANQATFFFEQAGMDTSKAFMLNLINACLQFVANALSWPLTAWFGRRTIYLYGTAVNMTLLILLGVCASIKQNSATNYAQAVLGIIISFVFAGTLGPISYTVIAETSSVRLRALTTGVGRAAYYVAEIPMIYLASQLLNPTGWNLAGKCGYVWGGYRADILFDRKVPARKFKSTVISVEDNE</sequence>